<reference evidence="21" key="1">
    <citation type="journal article" date="2020" name="mSystems">
        <title>Genome- and Community-Level Interaction Insights into Carbon Utilization and Element Cycling Functions of Hydrothermarchaeota in Hydrothermal Sediment.</title>
        <authorList>
            <person name="Zhou Z."/>
            <person name="Liu Y."/>
            <person name="Xu W."/>
            <person name="Pan J."/>
            <person name="Luo Z.H."/>
            <person name="Li M."/>
        </authorList>
    </citation>
    <scope>NUCLEOTIDE SEQUENCE [LARGE SCALE GENOMIC DNA]</scope>
    <source>
        <strain evidence="21">SpSt-1116</strain>
    </source>
</reference>
<dbReference type="SMART" id="SM00487">
    <property type="entry name" value="DEXDc"/>
    <property type="match status" value="1"/>
</dbReference>
<feature type="binding site" evidence="14">
    <location>
        <position position="118"/>
    </location>
    <ligand>
        <name>ATP</name>
        <dbReference type="ChEBI" id="CHEBI:30616"/>
    </ligand>
</feature>
<dbReference type="SUPFAM" id="SSF56712">
    <property type="entry name" value="Prokaryotic type I DNA topoisomerase"/>
    <property type="match status" value="1"/>
</dbReference>
<dbReference type="Pfam" id="PF00270">
    <property type="entry name" value="DEAD"/>
    <property type="match status" value="1"/>
</dbReference>
<evidence type="ECO:0000256" key="7">
    <source>
        <dbReference type="ARBA" id="ARBA00022833"/>
    </source>
</evidence>
<dbReference type="PANTHER" id="PTHR43505">
    <property type="entry name" value="REVERSE GYRASE"/>
    <property type="match status" value="1"/>
</dbReference>
<evidence type="ECO:0000256" key="15">
    <source>
        <dbReference type="RuleBase" id="RU004026"/>
    </source>
</evidence>
<dbReference type="GO" id="GO:0160097">
    <property type="term" value="F:reverse gyrase activity"/>
    <property type="evidence" value="ECO:0007669"/>
    <property type="project" value="UniProtKB-UniRule"/>
</dbReference>
<dbReference type="Pfam" id="PF17915">
    <property type="entry name" value="zf_Rg"/>
    <property type="match status" value="1"/>
</dbReference>
<evidence type="ECO:0000259" key="17">
    <source>
        <dbReference type="PROSITE" id="PS50880"/>
    </source>
</evidence>
<comment type="caution">
    <text evidence="21">The sequence shown here is derived from an EMBL/GenBank/DDBJ whole genome shotgun (WGS) entry which is preliminary data.</text>
</comment>
<keyword evidence="5 14" id="KW-0547">Nucleotide-binding</keyword>
<evidence type="ECO:0000256" key="5">
    <source>
        <dbReference type="ARBA" id="ARBA00022741"/>
    </source>
</evidence>
<comment type="catalytic activity">
    <reaction evidence="13 14 15">
        <text>ATP + H2O = ADP + phosphate + H(+)</text>
        <dbReference type="Rhea" id="RHEA:13065"/>
        <dbReference type="ChEBI" id="CHEBI:15377"/>
        <dbReference type="ChEBI" id="CHEBI:15378"/>
        <dbReference type="ChEBI" id="CHEBI:30616"/>
        <dbReference type="ChEBI" id="CHEBI:43474"/>
        <dbReference type="ChEBI" id="CHEBI:456216"/>
    </reaction>
</comment>
<keyword evidence="7 14" id="KW-0862">Zinc</keyword>
<dbReference type="GO" id="GO:0006265">
    <property type="term" value="P:DNA topological change"/>
    <property type="evidence" value="ECO:0007669"/>
    <property type="project" value="UniProtKB-UniRule"/>
</dbReference>
<keyword evidence="9 14" id="KW-0799">Topoisomerase</keyword>
<comment type="similarity">
    <text evidence="14">In the C-terminal section; belongs to the type IA topoisomerase family.</text>
</comment>
<comment type="miscellaneous">
    <text evidence="14">This enzyme is the only unique feature of hyperthermophilic bacteria/archaea known and seems to be essential for adaptation to life at high temperatures. It may play a role in stabilization of DNA at high temperatures.</text>
</comment>
<dbReference type="Pfam" id="PF01131">
    <property type="entry name" value="Topoisom_bac"/>
    <property type="match status" value="1"/>
</dbReference>
<comment type="domain">
    <text evidence="14">Introduction of positive supercoils requires the cooperation of both domains. The helicase-like domain probably does not directly unwind DNA, but more likely acts by driving ATP-dependent conformational changes within the whole enzyme. A beta hairpin in the 'latch' region of the N-terminal domain plays a regulatory role in the enzyme, repressing topoisomerase activity in the absence of ATP and preventing the enzyme from acting as an ATP-independent relaxing enzyme; it also helps to coordinate nucleotide hydrolysis by the ATPase domain with the supercoiling activity of the topoisomerase domain.</text>
</comment>
<comment type="cofactor">
    <cofactor evidence="14">
        <name>Zn(2+)</name>
        <dbReference type="ChEBI" id="CHEBI:29105"/>
    </cofactor>
    <text evidence="14">Binds 1 or 2 zinc ions per subunit.</text>
</comment>
<evidence type="ECO:0000256" key="12">
    <source>
        <dbReference type="ARBA" id="ARBA00043976"/>
    </source>
</evidence>
<dbReference type="InterPro" id="IPR013824">
    <property type="entry name" value="Topo_IA_cen_sub1"/>
</dbReference>
<feature type="domain" description="Toprim" evidence="17">
    <location>
        <begin position="672"/>
        <end position="848"/>
    </location>
</feature>
<dbReference type="CDD" id="cd17924">
    <property type="entry name" value="DDXDc_reverse_gyrase"/>
    <property type="match status" value="1"/>
</dbReference>
<dbReference type="EMBL" id="DRZC01000016">
    <property type="protein sequence ID" value="HHQ80017.1"/>
    <property type="molecule type" value="Genomic_DNA"/>
</dbReference>
<keyword evidence="14 21" id="KW-0378">Hydrolase</keyword>
<evidence type="ECO:0000259" key="20">
    <source>
        <dbReference type="PROSITE" id="PS52039"/>
    </source>
</evidence>
<dbReference type="GO" id="GO:0008094">
    <property type="term" value="F:ATP-dependent activity, acting on DNA"/>
    <property type="evidence" value="ECO:0007669"/>
    <property type="project" value="UniProtKB-UniRule"/>
</dbReference>
<organism evidence="21">
    <name type="scientific">Fervidicoccus fontis</name>
    <dbReference type="NCBI Taxonomy" id="683846"/>
    <lineage>
        <taxon>Archaea</taxon>
        <taxon>Thermoproteota</taxon>
        <taxon>Thermoprotei</taxon>
        <taxon>Fervidicoccales</taxon>
        <taxon>Fervidicoccaceae</taxon>
        <taxon>Fervidicoccus</taxon>
    </lineage>
</organism>
<dbReference type="PROSITE" id="PS52037">
    <property type="entry name" value="ZF_RG_C"/>
    <property type="match status" value="1"/>
</dbReference>
<dbReference type="InterPro" id="IPR013826">
    <property type="entry name" value="Topo_IA_cen_sub3"/>
</dbReference>
<dbReference type="GO" id="GO:0005524">
    <property type="term" value="F:ATP binding"/>
    <property type="evidence" value="ECO:0007669"/>
    <property type="project" value="UniProtKB-UniRule"/>
</dbReference>
<keyword evidence="11 14" id="KW-0413">Isomerase</keyword>
<evidence type="ECO:0000256" key="14">
    <source>
        <dbReference type="HAMAP-Rule" id="MF_01125"/>
    </source>
</evidence>
<evidence type="ECO:0000256" key="2">
    <source>
        <dbReference type="ARBA" id="ARBA00011245"/>
    </source>
</evidence>
<evidence type="ECO:0000256" key="6">
    <source>
        <dbReference type="ARBA" id="ARBA00022771"/>
    </source>
</evidence>
<feature type="region of interest" description="Topoisomerase I" evidence="14">
    <location>
        <begin position="668"/>
        <end position="1303"/>
    </location>
</feature>
<sequence>MRDLIAERTGDDLKVYAEAFSLTILLEEGILESRVVYVGECPNCKGHIDDGRLLRGLACRKCLPKARERELTPRELLEALSEDRKLDLLKGHLEVERELEEFERLFEKAVGSPPWGAQKTWARRVLSRKSFSIIAPTGVGKTVFGLVLSLFLAAKGEKSYVVLPTTPLVLQAADKLYDMKVRVGSSARVLAIHARMKKGERGDALERIAKGEFDILITTSRFMIKNWKTLASIGFRFVFVDDVDAVLKSGRSILALLYTLGFDDDDIDRGQQAIMIRRRLASLLSGETVVERVEEIESLYGRLRELTKQIGKKRESLGVSLVVSSATGRPRGPRVLLFRELLGFQAGSRGEMLRKIKDAYYVVSSNETPERILVEIVRGLGRGGLVYVPVDKGVEYAEALAELLREQGIRAEAFHAKNQKALDRFVDREVDVLVGVAVYYGVMVRGLDLPWLVRYAVFVGVPRFKFSLSFEEPHPINVFRMLSILAEAAPEDERDKARAYMVNIRRILRRLSPAALQVLAQKLREGAAPEGDVERAFYGAASFIREALKKPKVVNALRLSPEIAIKEENGKLYIYIPDVMTYIQASGRTSRLYAGGLTQGLSVVIVDDERLFKSVVSRMKWYVEEAEWSDFKVLLRTGELERLLKAIDEDRRRVLMVLRGELKARVEDLVKTALLVVESPTKAKTIASFFGRPSTRIVNEALRAYEVSMGNLQLIVASSGGHVKDLVIDEGEGYRHAFKYDEFLYGVGIFFEGDKRPYSFLPFYTSIKKCQVCKHQTVESVETCPRCGSRLILDSARVIEALRELAIEADIVMIGTDPDTEGEKIGWDLASLLRPFARKIVRVEFHEVTRKAVLNALQNYRDLSKPLVEAQLVRRIEDRWIGFTLSPILWRSFWKDYCEKYIGDSETCEKENRNLSAGRVQTPVLGWIIERYNENRRNKKTFYRLKLANAREFELVVSEDELGGKLSKERLLGESVKIVEEAIVVEEIPPPPPYTTDSMLGEASRVLGLSAPRIMRLAQDLFELGLITYHRTDSTRVSDVGIAVARDYLVGLLGEKKAQKEFAPRRWGERGAHEAIRPTKPVDSIQLKNLILSGELELPRALTRDHFRLYDMIFRRFIASQMSKAVVRKQVLRVELPTGKEVERQQYTGVVEPGYLQVYLNIRIEKHVHPDTYRIVNVDARDVRVVPLYTQGDVVELMKKKGIGRPSTYATIISKLLTRGYVIESRKVKRLVPTKLGVEVYSYLTRNFEKMVSEERTRALEEKMDLIAEGKEEYNHVLRDLYEEISSILNLYPPKSRLSLVEE</sequence>
<comment type="similarity">
    <text evidence="12 14">In the N-terminal section; belongs to the DEAD box helicase family. DDVD subfamily.</text>
</comment>
<dbReference type="InterPro" id="IPR023405">
    <property type="entry name" value="Topo_IA_core_domain"/>
</dbReference>
<dbReference type="GO" id="GO:0003677">
    <property type="term" value="F:DNA binding"/>
    <property type="evidence" value="ECO:0007669"/>
    <property type="project" value="UniProtKB-UniRule"/>
</dbReference>
<dbReference type="InterPro" id="IPR027417">
    <property type="entry name" value="P-loop_NTPase"/>
</dbReference>
<comment type="function">
    <text evidence="15">Modifies the topological state of DNA by introducing positive supercoils in an ATP-dependent process, increasing the linking number in steps of +1. Binds to single-stranded DNA, transiently cleaves and then rejoins the ends, introducing a positive supercoil in the process. The scissile phosphodiester is attacked by the catalytic tyrosine of the enzyme, resulting in the formation of a DNA-(5'-phosphotyrosyl)-enzyme intermediate. Involved in rewinding DNA strands in regions of the chromosome that have opened up to allow replication, transcription, DNA repair and/or for DNA protection.</text>
</comment>
<gene>
    <name evidence="14 21" type="primary">rgy</name>
    <name evidence="21" type="ORF">ENM78_00915</name>
</gene>
<dbReference type="InterPro" id="IPR006171">
    <property type="entry name" value="TOPRIM_dom"/>
</dbReference>
<keyword evidence="16" id="KW-1133">Transmembrane helix</keyword>
<dbReference type="CDD" id="cd00186">
    <property type="entry name" value="TOP1Ac"/>
    <property type="match status" value="1"/>
</dbReference>
<dbReference type="Gene3D" id="1.10.290.10">
    <property type="entry name" value="Topoisomerase I, domain 4"/>
    <property type="match status" value="1"/>
</dbReference>
<comment type="subunit">
    <text evidence="2 14">Monomer.</text>
</comment>
<dbReference type="InterPro" id="IPR003601">
    <property type="entry name" value="Topo_IA_2"/>
</dbReference>
<keyword evidence="10 14" id="KW-0238">DNA-binding</keyword>
<dbReference type="Pfam" id="PF01751">
    <property type="entry name" value="Toprim"/>
    <property type="match status" value="1"/>
</dbReference>
<dbReference type="SMART" id="SM00493">
    <property type="entry name" value="TOPRIM"/>
    <property type="match status" value="1"/>
</dbReference>
<dbReference type="Gene3D" id="1.10.460.10">
    <property type="entry name" value="Topoisomerase I, domain 2"/>
    <property type="match status" value="1"/>
</dbReference>
<keyword evidence="4 14" id="KW-0479">Metal-binding</keyword>
<dbReference type="InterPro" id="IPR003602">
    <property type="entry name" value="Topo_IA_DNA-bd_dom"/>
</dbReference>
<dbReference type="GO" id="GO:0005737">
    <property type="term" value="C:cytoplasm"/>
    <property type="evidence" value="ECO:0007669"/>
    <property type="project" value="UniProtKB-SubCell"/>
</dbReference>
<evidence type="ECO:0000256" key="11">
    <source>
        <dbReference type="ARBA" id="ARBA00023235"/>
    </source>
</evidence>
<dbReference type="Gene3D" id="2.60.510.20">
    <property type="match status" value="1"/>
</dbReference>
<evidence type="ECO:0000259" key="19">
    <source>
        <dbReference type="PROSITE" id="PS52036"/>
    </source>
</evidence>
<feature type="domain" description="Topo IA-type catalytic" evidence="20">
    <location>
        <begin position="864"/>
        <end position="1289"/>
    </location>
</feature>
<dbReference type="InterPro" id="IPR005736">
    <property type="entry name" value="Reverse_gyrase"/>
</dbReference>
<dbReference type="PROSITE" id="PS50880">
    <property type="entry name" value="TOPRIM"/>
    <property type="match status" value="1"/>
</dbReference>
<feature type="domain" description="Helicase ATP-binding" evidence="18">
    <location>
        <begin position="122"/>
        <end position="278"/>
    </location>
</feature>
<dbReference type="PROSITE" id="PS52036">
    <property type="entry name" value="ZF_RG_N"/>
    <property type="match status" value="1"/>
</dbReference>
<dbReference type="Gene3D" id="3.40.50.140">
    <property type="match status" value="1"/>
</dbReference>
<evidence type="ECO:0000313" key="21">
    <source>
        <dbReference type="EMBL" id="HHQ80017.1"/>
    </source>
</evidence>
<feature type="transmembrane region" description="Helical" evidence="16">
    <location>
        <begin position="133"/>
        <end position="154"/>
    </location>
</feature>
<feature type="active site" description="O-(5'-phospho-DNA)-tyrosine intermediate" evidence="14">
    <location>
        <position position="1029"/>
    </location>
</feature>
<evidence type="ECO:0000256" key="1">
    <source>
        <dbReference type="ARBA" id="ARBA00004496"/>
    </source>
</evidence>
<evidence type="ECO:0000256" key="8">
    <source>
        <dbReference type="ARBA" id="ARBA00022840"/>
    </source>
</evidence>
<keyword evidence="3 14" id="KW-0963">Cytoplasm</keyword>
<proteinExistence type="inferred from homology"/>
<accession>A0A7J3ZIV3</accession>
<dbReference type="GO" id="GO:0008270">
    <property type="term" value="F:zinc ion binding"/>
    <property type="evidence" value="ECO:0007669"/>
    <property type="project" value="UniProtKB-UniRule"/>
</dbReference>
<dbReference type="Gene3D" id="3.40.50.300">
    <property type="entry name" value="P-loop containing nucleotide triphosphate hydrolases"/>
    <property type="match status" value="3"/>
</dbReference>
<name>A0A7J3ZIV3_9CREN</name>
<dbReference type="SMART" id="SM00436">
    <property type="entry name" value="TOP1Bc"/>
    <property type="match status" value="1"/>
</dbReference>
<dbReference type="InterPro" id="IPR014001">
    <property type="entry name" value="Helicase_ATP-bd"/>
</dbReference>
<evidence type="ECO:0000256" key="4">
    <source>
        <dbReference type="ARBA" id="ARBA00022723"/>
    </source>
</evidence>
<dbReference type="HAMAP" id="MF_01125">
    <property type="entry name" value="Reverse_gyrase"/>
    <property type="match status" value="1"/>
</dbReference>
<keyword evidence="8 14" id="KW-0067">ATP-binding</keyword>
<dbReference type="CDD" id="cd18798">
    <property type="entry name" value="SF2_C_reverse_gyrase"/>
    <property type="match status" value="1"/>
</dbReference>
<dbReference type="SUPFAM" id="SSF52540">
    <property type="entry name" value="P-loop containing nucleoside triphosphate hydrolases"/>
    <property type="match status" value="2"/>
</dbReference>
<dbReference type="PROSITE" id="PS51192">
    <property type="entry name" value="HELICASE_ATP_BIND_1"/>
    <property type="match status" value="1"/>
</dbReference>
<feature type="domain" description="RG N-terminal-type" evidence="19">
    <location>
        <begin position="31"/>
        <end position="71"/>
    </location>
</feature>
<comment type="subcellular location">
    <subcellularLocation>
        <location evidence="1 14">Cytoplasm</location>
    </subcellularLocation>
</comment>
<keyword evidence="6 14" id="KW-0863">Zinc-finger</keyword>
<dbReference type="PANTHER" id="PTHR43505:SF1">
    <property type="entry name" value="REVERSE GYRASE"/>
    <property type="match status" value="1"/>
</dbReference>
<evidence type="ECO:0000256" key="13">
    <source>
        <dbReference type="ARBA" id="ARBA00049360"/>
    </source>
</evidence>
<evidence type="ECO:0000259" key="18">
    <source>
        <dbReference type="PROSITE" id="PS51192"/>
    </source>
</evidence>
<dbReference type="InterPro" id="IPR011545">
    <property type="entry name" value="DEAD/DEAH_box_helicase_dom"/>
</dbReference>
<keyword evidence="16" id="KW-0472">Membrane</keyword>
<dbReference type="PROSITE" id="PS52039">
    <property type="entry name" value="TOPO_IA_2"/>
    <property type="match status" value="1"/>
</dbReference>
<dbReference type="PRINTS" id="PR00417">
    <property type="entry name" value="PRTPISMRASEI"/>
</dbReference>
<dbReference type="SMART" id="SM00437">
    <property type="entry name" value="TOP1Ac"/>
    <property type="match status" value="1"/>
</dbReference>
<evidence type="ECO:0000256" key="9">
    <source>
        <dbReference type="ARBA" id="ARBA00023029"/>
    </source>
</evidence>
<keyword evidence="16" id="KW-0812">Transmembrane</keyword>
<evidence type="ECO:0000256" key="16">
    <source>
        <dbReference type="SAM" id="Phobius"/>
    </source>
</evidence>
<protein>
    <recommendedName>
        <fullName evidence="14 15">Reverse gyrase</fullName>
        <ecNumber evidence="14">5.6.2.-</ecNumber>
    </recommendedName>
</protein>
<dbReference type="GO" id="GO:0006260">
    <property type="term" value="P:DNA replication"/>
    <property type="evidence" value="ECO:0007669"/>
    <property type="project" value="UniProtKB-UniRule"/>
</dbReference>
<dbReference type="EC" id="5.6.2.-" evidence="14"/>
<dbReference type="NCBIfam" id="TIGR01054">
    <property type="entry name" value="rgy"/>
    <property type="match status" value="1"/>
</dbReference>
<dbReference type="InterPro" id="IPR013497">
    <property type="entry name" value="Topo_IA_cen"/>
</dbReference>
<dbReference type="InterPro" id="IPR040569">
    <property type="entry name" value="Znf_Rg"/>
</dbReference>
<dbReference type="GO" id="GO:0016787">
    <property type="term" value="F:hydrolase activity"/>
    <property type="evidence" value="ECO:0007669"/>
    <property type="project" value="UniProtKB-KW"/>
</dbReference>
<evidence type="ECO:0000256" key="10">
    <source>
        <dbReference type="ARBA" id="ARBA00023125"/>
    </source>
</evidence>
<comment type="function">
    <text evidence="14">Modifies the topological state of DNA by introducing positive supercoils in an ATP-dependent process, increasing the linking number in steps of +1. Binds to single-stranded DNA, transiently cleaves and then rejoins the ends, introducing a positive supercoil in the process. The scissile phosphodiester is attacked by the catalytic tyrosine of the enzyme, resulting in the formation of a DNA-(5'-phosphotyrosyl)-enzyme intermediate. Probably involved in rewinding DNA strands in regions of the chromosome that have opened up to allow replication, transcription, DNA repair and/or for DNA protection.</text>
</comment>
<evidence type="ECO:0000256" key="3">
    <source>
        <dbReference type="ARBA" id="ARBA00022490"/>
    </source>
</evidence>